<gene>
    <name evidence="3" type="ORF">FHS27_005405</name>
</gene>
<dbReference type="SUPFAM" id="SSF53300">
    <property type="entry name" value="vWA-like"/>
    <property type="match status" value="1"/>
</dbReference>
<keyword evidence="1" id="KW-1133">Transmembrane helix</keyword>
<proteinExistence type="predicted"/>
<dbReference type="InterPro" id="IPR002035">
    <property type="entry name" value="VWF_A"/>
</dbReference>
<protein>
    <recommendedName>
        <fullName evidence="2">VWFA domain-containing protein</fullName>
    </recommendedName>
</protein>
<evidence type="ECO:0000313" key="4">
    <source>
        <dbReference type="Proteomes" id="UP000536179"/>
    </source>
</evidence>
<organism evidence="3 4">
    <name type="scientific">Aporhodopirellula rubra</name>
    <dbReference type="NCBI Taxonomy" id="980271"/>
    <lineage>
        <taxon>Bacteria</taxon>
        <taxon>Pseudomonadati</taxon>
        <taxon>Planctomycetota</taxon>
        <taxon>Planctomycetia</taxon>
        <taxon>Pirellulales</taxon>
        <taxon>Pirellulaceae</taxon>
        <taxon>Aporhodopirellula</taxon>
    </lineage>
</organism>
<dbReference type="Gene3D" id="3.40.50.410">
    <property type="entry name" value="von Willebrand factor, type A domain"/>
    <property type="match status" value="1"/>
</dbReference>
<evidence type="ECO:0000256" key="1">
    <source>
        <dbReference type="SAM" id="Phobius"/>
    </source>
</evidence>
<evidence type="ECO:0000259" key="2">
    <source>
        <dbReference type="PROSITE" id="PS50234"/>
    </source>
</evidence>
<dbReference type="SMART" id="SM00327">
    <property type="entry name" value="VWA"/>
    <property type="match status" value="1"/>
</dbReference>
<keyword evidence="1" id="KW-0812">Transmembrane</keyword>
<dbReference type="PROSITE" id="PS50234">
    <property type="entry name" value="VWFA"/>
    <property type="match status" value="1"/>
</dbReference>
<evidence type="ECO:0000313" key="3">
    <source>
        <dbReference type="EMBL" id="MBB3209565.1"/>
    </source>
</evidence>
<dbReference type="InterPro" id="IPR050934">
    <property type="entry name" value="ITIH"/>
</dbReference>
<feature type="domain" description="VWFA" evidence="2">
    <location>
        <begin position="319"/>
        <end position="483"/>
    </location>
</feature>
<dbReference type="PANTHER" id="PTHR10338">
    <property type="entry name" value="INTER-ALPHA-TRYPSIN INHIBITOR HEAVY CHAIN FAMILY MEMBER"/>
    <property type="match status" value="1"/>
</dbReference>
<reference evidence="3 4" key="1">
    <citation type="submission" date="2020-08" db="EMBL/GenBank/DDBJ databases">
        <title>Genomic Encyclopedia of Type Strains, Phase III (KMG-III): the genomes of soil and plant-associated and newly described type strains.</title>
        <authorList>
            <person name="Whitman W."/>
        </authorList>
    </citation>
    <scope>NUCLEOTIDE SEQUENCE [LARGE SCALE GENOMIC DNA]</scope>
    <source>
        <strain evidence="3 4">CECT 8075</strain>
    </source>
</reference>
<dbReference type="EMBL" id="JACHXU010000025">
    <property type="protein sequence ID" value="MBB3209565.1"/>
    <property type="molecule type" value="Genomic_DNA"/>
</dbReference>
<feature type="transmembrane region" description="Helical" evidence="1">
    <location>
        <begin position="30"/>
        <end position="53"/>
    </location>
</feature>
<comment type="caution">
    <text evidence="3">The sequence shown here is derived from an EMBL/GenBank/DDBJ whole genome shotgun (WGS) entry which is preliminary data.</text>
</comment>
<name>A0A7W5E3P4_9BACT</name>
<dbReference type="InterPro" id="IPR036465">
    <property type="entry name" value="vWFA_dom_sf"/>
</dbReference>
<keyword evidence="1" id="KW-0472">Membrane</keyword>
<sequence>MKEMFFYHRRDISLESMGTLSRSSTDRLHCVLWGIWVMGKWFVMASFVLAFGWGHAPTHGAEKGIETAAQRRMSRLITGRSEPARLKTVAMLRLQPDLLHQNLDVVVDATRELLQQHGADEDEDNDKMFVADRVPVPESISQLLAVLGGSPSSDAHGVVIEAMGHPDERISMIAMDVAGQCEINAAVEGLQDQIMRSEFEKQYAYRFALVRAMAQLHCPRSVELLHKLQKQLQGQLRHEITNRLETVDLRDFGGDREAYANYCKEHPAESMIRPVSFVAEEVEPEVPGRLTLQDVASESTGGLKLSKSHYYGIDLNAGRMLFVIDRSGSMKNVARYETRLQSAKRELIRVIEGLSPDAEFSIMLFDTYIQAWKKDLLPASDDNKRQAIAFVERIALGDKTNTHGVLSDALSFHDQLEVVFVLTDGQPTFGKVMRPDAILQDIVGRNRMRHLKFHTIGVGVSPMTGEFLKTLAEQTGGEFREVE</sequence>
<dbReference type="Pfam" id="PF13768">
    <property type="entry name" value="VWA_3"/>
    <property type="match status" value="1"/>
</dbReference>
<dbReference type="PANTHER" id="PTHR10338:SF108">
    <property type="entry name" value="INTER-ALPHA-TRYPSIN INHIBITOR HEAVY CHAIN H4-LIKE PROTEIN"/>
    <property type="match status" value="1"/>
</dbReference>
<keyword evidence="4" id="KW-1185">Reference proteome</keyword>
<dbReference type="AlphaFoldDB" id="A0A7W5E3P4"/>
<accession>A0A7W5E3P4</accession>
<dbReference type="Proteomes" id="UP000536179">
    <property type="component" value="Unassembled WGS sequence"/>
</dbReference>